<dbReference type="GO" id="GO:0004190">
    <property type="term" value="F:aspartic-type endopeptidase activity"/>
    <property type="evidence" value="ECO:0007669"/>
    <property type="project" value="UniProtKB-KW"/>
</dbReference>
<dbReference type="Proteomes" id="UP000054558">
    <property type="component" value="Unassembled WGS sequence"/>
</dbReference>
<evidence type="ECO:0000256" key="2">
    <source>
        <dbReference type="ARBA" id="ARBA00022723"/>
    </source>
</evidence>
<proteinExistence type="predicted"/>
<keyword evidence="2" id="KW-0479">Metal-binding</keyword>
<evidence type="ECO:0000259" key="6">
    <source>
        <dbReference type="PROSITE" id="PS50994"/>
    </source>
</evidence>
<dbReference type="GO" id="GO:0003676">
    <property type="term" value="F:nucleic acid binding"/>
    <property type="evidence" value="ECO:0007669"/>
    <property type="project" value="InterPro"/>
</dbReference>
<dbReference type="PANTHER" id="PTHR42648:SF28">
    <property type="entry name" value="TRANSPOSON-ENCODED PROTEIN WITH RIBONUCLEASE H-LIKE AND RETROVIRUS ZINC FINGER-LIKE DOMAINS"/>
    <property type="match status" value="1"/>
</dbReference>
<feature type="compositionally biased region" description="Acidic residues" evidence="5">
    <location>
        <begin position="282"/>
        <end position="293"/>
    </location>
</feature>
<organism evidence="7 8">
    <name type="scientific">Klebsormidium nitens</name>
    <name type="common">Green alga</name>
    <name type="synonym">Ulothrix nitens</name>
    <dbReference type="NCBI Taxonomy" id="105231"/>
    <lineage>
        <taxon>Eukaryota</taxon>
        <taxon>Viridiplantae</taxon>
        <taxon>Streptophyta</taxon>
        <taxon>Klebsormidiophyceae</taxon>
        <taxon>Klebsormidiales</taxon>
        <taxon>Klebsormidiaceae</taxon>
        <taxon>Klebsormidium</taxon>
    </lineage>
</organism>
<dbReference type="Pfam" id="PF00665">
    <property type="entry name" value="rve"/>
    <property type="match status" value="1"/>
</dbReference>
<keyword evidence="7" id="KW-0695">RNA-directed DNA polymerase</keyword>
<dbReference type="InterPro" id="IPR012337">
    <property type="entry name" value="RNaseH-like_sf"/>
</dbReference>
<dbReference type="EMBL" id="DF237929">
    <property type="protein sequence ID" value="GAQ92324.1"/>
    <property type="molecule type" value="Genomic_DNA"/>
</dbReference>
<gene>
    <name evidence="7" type="ORF">KFL_009800030</name>
</gene>
<evidence type="ECO:0000313" key="8">
    <source>
        <dbReference type="Proteomes" id="UP000054558"/>
    </source>
</evidence>
<dbReference type="InterPro" id="IPR039537">
    <property type="entry name" value="Retrotran_Ty1/copia-like"/>
</dbReference>
<dbReference type="Gene3D" id="3.30.420.10">
    <property type="entry name" value="Ribonuclease H-like superfamily/Ribonuclease H"/>
    <property type="match status" value="1"/>
</dbReference>
<evidence type="ECO:0000256" key="4">
    <source>
        <dbReference type="ARBA" id="ARBA00022801"/>
    </source>
</evidence>
<dbReference type="InterPro" id="IPR013103">
    <property type="entry name" value="RVT_2"/>
</dbReference>
<reference evidence="7 8" key="1">
    <citation type="journal article" date="2014" name="Nat. Commun.">
        <title>Klebsormidium flaccidum genome reveals primary factors for plant terrestrial adaptation.</title>
        <authorList>
            <person name="Hori K."/>
            <person name="Maruyama F."/>
            <person name="Fujisawa T."/>
            <person name="Togashi T."/>
            <person name="Yamamoto N."/>
            <person name="Seo M."/>
            <person name="Sato S."/>
            <person name="Yamada T."/>
            <person name="Mori H."/>
            <person name="Tajima N."/>
            <person name="Moriyama T."/>
            <person name="Ikeuchi M."/>
            <person name="Watanabe M."/>
            <person name="Wada H."/>
            <person name="Kobayashi K."/>
            <person name="Saito M."/>
            <person name="Masuda T."/>
            <person name="Sasaki-Sekimoto Y."/>
            <person name="Mashiguchi K."/>
            <person name="Awai K."/>
            <person name="Shimojima M."/>
            <person name="Masuda S."/>
            <person name="Iwai M."/>
            <person name="Nobusawa T."/>
            <person name="Narise T."/>
            <person name="Kondo S."/>
            <person name="Saito H."/>
            <person name="Sato R."/>
            <person name="Murakawa M."/>
            <person name="Ihara Y."/>
            <person name="Oshima-Yamada Y."/>
            <person name="Ohtaka K."/>
            <person name="Satoh M."/>
            <person name="Sonobe K."/>
            <person name="Ishii M."/>
            <person name="Ohtani R."/>
            <person name="Kanamori-Sato M."/>
            <person name="Honoki R."/>
            <person name="Miyazaki D."/>
            <person name="Mochizuki H."/>
            <person name="Umetsu J."/>
            <person name="Higashi K."/>
            <person name="Shibata D."/>
            <person name="Kamiya Y."/>
            <person name="Sato N."/>
            <person name="Nakamura Y."/>
            <person name="Tabata S."/>
            <person name="Ida S."/>
            <person name="Kurokawa K."/>
            <person name="Ohta H."/>
        </authorList>
    </citation>
    <scope>NUCLEOTIDE SEQUENCE [LARGE SCALE GENOMIC DNA]</scope>
    <source>
        <strain evidence="7 8">NIES-2285</strain>
    </source>
</reference>
<dbReference type="InterPro" id="IPR043502">
    <property type="entry name" value="DNA/RNA_pol_sf"/>
</dbReference>
<dbReference type="STRING" id="105231.A0A1Y1INK8"/>
<evidence type="ECO:0000256" key="3">
    <source>
        <dbReference type="ARBA" id="ARBA00022750"/>
    </source>
</evidence>
<accession>A0A1Y1INK8</accession>
<keyword evidence="3" id="KW-0064">Aspartyl protease</keyword>
<keyword evidence="8" id="KW-1185">Reference proteome</keyword>
<dbReference type="GO" id="GO:0006508">
    <property type="term" value="P:proteolysis"/>
    <property type="evidence" value="ECO:0007669"/>
    <property type="project" value="UniProtKB-KW"/>
</dbReference>
<dbReference type="PROSITE" id="PS50994">
    <property type="entry name" value="INTEGRASE"/>
    <property type="match status" value="1"/>
</dbReference>
<dbReference type="Pfam" id="PF07727">
    <property type="entry name" value="RVT_2"/>
    <property type="match status" value="1"/>
</dbReference>
<dbReference type="Pfam" id="PF22936">
    <property type="entry name" value="Pol_BBD"/>
    <property type="match status" value="1"/>
</dbReference>
<dbReference type="InterPro" id="IPR054722">
    <property type="entry name" value="PolX-like_BBD"/>
</dbReference>
<keyword evidence="1" id="KW-0645">Protease</keyword>
<feature type="domain" description="Integrase catalytic" evidence="6">
    <location>
        <begin position="98"/>
        <end position="263"/>
    </location>
</feature>
<dbReference type="AlphaFoldDB" id="A0A1Y1INK8"/>
<evidence type="ECO:0000256" key="5">
    <source>
        <dbReference type="SAM" id="MobiDB-lite"/>
    </source>
</evidence>
<dbReference type="PANTHER" id="PTHR42648">
    <property type="entry name" value="TRANSPOSASE, PUTATIVE-RELATED"/>
    <property type="match status" value="1"/>
</dbReference>
<dbReference type="GO" id="GO:0015074">
    <property type="term" value="P:DNA integration"/>
    <property type="evidence" value="ECO:0007669"/>
    <property type="project" value="InterPro"/>
</dbReference>
<dbReference type="OrthoDB" id="2012657at2759"/>
<dbReference type="SUPFAM" id="SSF56672">
    <property type="entry name" value="DNA/RNA polymerases"/>
    <property type="match status" value="1"/>
</dbReference>
<dbReference type="InterPro" id="IPR001584">
    <property type="entry name" value="Integrase_cat-core"/>
</dbReference>
<keyword evidence="4" id="KW-0378">Hydrolase</keyword>
<dbReference type="SUPFAM" id="SSF53098">
    <property type="entry name" value="Ribonuclease H-like"/>
    <property type="match status" value="1"/>
</dbReference>
<dbReference type="OMA" id="TENDLWH"/>
<name>A0A1Y1INK8_KLENI</name>
<sequence>MLEQGTCAIKFGNKGFLEVAGVGTVELQCETPEGEQVNLLREVAYVPGVAENLFSVKKATAVGAEVVFRGKVCEVSMDGQVVLRAKRMRTACPLFVNRRQQPLEVMHMDVSEPMRVTSKGGSRYLATFLDDYCKLLVVQPMKRKSDATAVTESAFARLELQSGMKVKGMQTDRGGEYVNGGMTALLGKRGTVHRNTAGHSPEQNGSAERLNRTLEERARAFLEDARLEPELWAEAMVTANYTWSRVPSSVHDKTPWEKSSTGRSQILAICGWATPTGKADTESEDSVEEDGLQEETARRYPARERQALGEWYRANLAETGKHPKRSGEHPEPQTYQEAVGGEERALGEVHGRGDAVLVGERDGYLQKQGIDFEEVYSPVSKHTTLRALLAVVAERYLELHELDVKTAILNGELEEKIYMQQPQGYEQGGPNVICHLKRTLYGLRQALRAWHTRLKEELGNFEFVAFWADAALFSGVVDGERVYLIVWVDDILVAARGAERILKVKVHLTEKFDVHDLGEAIYFLGMELARDRKARTLKLTQKKLTGKLLGRHGLVGARARSVPLGAGEKLTREGEPLDTARFPYSELIGSLLYLSVCTRPDIAQAVGALARCTSAPTEAHWAAALRVVRYLAGTAEAE</sequence>
<keyword evidence="7" id="KW-0548">Nucleotidyltransferase</keyword>
<evidence type="ECO:0000313" key="7">
    <source>
        <dbReference type="EMBL" id="GAQ92324.1"/>
    </source>
</evidence>
<dbReference type="GO" id="GO:0046872">
    <property type="term" value="F:metal ion binding"/>
    <property type="evidence" value="ECO:0007669"/>
    <property type="project" value="UniProtKB-KW"/>
</dbReference>
<keyword evidence="7" id="KW-0808">Transferase</keyword>
<feature type="region of interest" description="Disordered" evidence="5">
    <location>
        <begin position="275"/>
        <end position="300"/>
    </location>
</feature>
<evidence type="ECO:0000256" key="1">
    <source>
        <dbReference type="ARBA" id="ARBA00022670"/>
    </source>
</evidence>
<dbReference type="GO" id="GO:0003964">
    <property type="term" value="F:RNA-directed DNA polymerase activity"/>
    <property type="evidence" value="ECO:0007669"/>
    <property type="project" value="UniProtKB-KW"/>
</dbReference>
<protein>
    <submittedName>
        <fullName evidence="7">Reverse transcriptase</fullName>
    </submittedName>
</protein>
<dbReference type="InterPro" id="IPR036397">
    <property type="entry name" value="RNaseH_sf"/>
</dbReference>